<keyword evidence="1" id="KW-1133">Transmembrane helix</keyword>
<protein>
    <submittedName>
        <fullName evidence="2">Uncharacterized protein</fullName>
    </submittedName>
</protein>
<evidence type="ECO:0000313" key="2">
    <source>
        <dbReference type="EMBL" id="PIO68692.1"/>
    </source>
</evidence>
<accession>A0A2G9UG37</accession>
<dbReference type="Proteomes" id="UP000230423">
    <property type="component" value="Unassembled WGS sequence"/>
</dbReference>
<gene>
    <name evidence="2" type="ORF">TELCIR_09509</name>
</gene>
<evidence type="ECO:0000313" key="3">
    <source>
        <dbReference type="Proteomes" id="UP000230423"/>
    </source>
</evidence>
<keyword evidence="1" id="KW-0472">Membrane</keyword>
<dbReference type="EMBL" id="KZ346972">
    <property type="protein sequence ID" value="PIO68692.1"/>
    <property type="molecule type" value="Genomic_DNA"/>
</dbReference>
<keyword evidence="1" id="KW-0812">Transmembrane</keyword>
<sequence>MTGMHIVEPGAGMQEMAYPCFRYDRFLIDMQTVIPLILALSYLFTIATLVENIVYEKEHGLSEEQGSLSLGGIAMIEGNKDSPAKVLLQRR</sequence>
<proteinExistence type="predicted"/>
<reference evidence="2 3" key="1">
    <citation type="submission" date="2015-09" db="EMBL/GenBank/DDBJ databases">
        <title>Draft genome of the parasitic nematode Teladorsagia circumcincta isolate WARC Sus (inbred).</title>
        <authorList>
            <person name="Mitreva M."/>
        </authorList>
    </citation>
    <scope>NUCLEOTIDE SEQUENCE [LARGE SCALE GENOMIC DNA]</scope>
    <source>
        <strain evidence="2 3">S</strain>
    </source>
</reference>
<keyword evidence="3" id="KW-1185">Reference proteome</keyword>
<dbReference type="OrthoDB" id="5871263at2759"/>
<dbReference type="AlphaFoldDB" id="A0A2G9UG37"/>
<organism evidence="2 3">
    <name type="scientific">Teladorsagia circumcincta</name>
    <name type="common">Brown stomach worm</name>
    <name type="synonym">Ostertagia circumcincta</name>
    <dbReference type="NCBI Taxonomy" id="45464"/>
    <lineage>
        <taxon>Eukaryota</taxon>
        <taxon>Metazoa</taxon>
        <taxon>Ecdysozoa</taxon>
        <taxon>Nematoda</taxon>
        <taxon>Chromadorea</taxon>
        <taxon>Rhabditida</taxon>
        <taxon>Rhabditina</taxon>
        <taxon>Rhabditomorpha</taxon>
        <taxon>Strongyloidea</taxon>
        <taxon>Trichostrongylidae</taxon>
        <taxon>Teladorsagia</taxon>
    </lineage>
</organism>
<feature type="transmembrane region" description="Helical" evidence="1">
    <location>
        <begin position="33"/>
        <end position="55"/>
    </location>
</feature>
<evidence type="ECO:0000256" key="1">
    <source>
        <dbReference type="SAM" id="Phobius"/>
    </source>
</evidence>
<name>A0A2G9UG37_TELCI</name>